<dbReference type="GO" id="GO:0009103">
    <property type="term" value="P:lipopolysaccharide biosynthetic process"/>
    <property type="evidence" value="ECO:0007669"/>
    <property type="project" value="TreeGrafter"/>
</dbReference>
<proteinExistence type="predicted"/>
<keyword evidence="1 3" id="KW-0808">Transferase</keyword>
<dbReference type="Pfam" id="PF00534">
    <property type="entry name" value="Glycos_transf_1"/>
    <property type="match status" value="1"/>
</dbReference>
<dbReference type="PANTHER" id="PTHR46401:SF2">
    <property type="entry name" value="GLYCOSYLTRANSFERASE WBBK-RELATED"/>
    <property type="match status" value="1"/>
</dbReference>
<evidence type="ECO:0000313" key="4">
    <source>
        <dbReference type="Proteomes" id="UP000386847"/>
    </source>
</evidence>
<reference evidence="3 4" key="1">
    <citation type="submission" date="2019-10" db="EMBL/GenBank/DDBJ databases">
        <title>Genomic analysis of Raineyella sp. CBA3103.</title>
        <authorList>
            <person name="Roh S.W."/>
        </authorList>
    </citation>
    <scope>NUCLEOTIDE SEQUENCE [LARGE SCALE GENOMIC DNA]</scope>
    <source>
        <strain evidence="3 4">CBA3103</strain>
    </source>
</reference>
<dbReference type="InterPro" id="IPR001296">
    <property type="entry name" value="Glyco_trans_1"/>
</dbReference>
<dbReference type="PANTHER" id="PTHR46401">
    <property type="entry name" value="GLYCOSYLTRANSFERASE WBBK-RELATED"/>
    <property type="match status" value="1"/>
</dbReference>
<name>A0A5Q2FAK1_9ACTN</name>
<organism evidence="3 4">
    <name type="scientific">Raineyella fluvialis</name>
    <dbReference type="NCBI Taxonomy" id="2662261"/>
    <lineage>
        <taxon>Bacteria</taxon>
        <taxon>Bacillati</taxon>
        <taxon>Actinomycetota</taxon>
        <taxon>Actinomycetes</taxon>
        <taxon>Propionibacteriales</taxon>
        <taxon>Propionibacteriaceae</taxon>
        <taxon>Raineyella</taxon>
    </lineage>
</organism>
<dbReference type="AlphaFoldDB" id="A0A5Q2FAK1"/>
<keyword evidence="4" id="KW-1185">Reference proteome</keyword>
<accession>A0A5Q2FAK1</accession>
<sequence length="319" mass="34885">MRDSTAGWSGAFEIQSILRPRRLKGGIAKPLFQIIDALCEQRTIRLNVDKIAKSLEVSVLYETAKYGIVRTNARVMNVLFVHNAIPHSIGSMKLRDRIFRIQEMRVARAADRVVVHGETQRAIVFGWTPSDVIAVDLPGDTRQLPESDWENRDPFALCLGEVRPNKGIHTALEAAADAGFRLVVAGRPVPEAYGTEMESKAAGIGPLVDMKLGYLSSDAFGRLLGEASVILLPYMTFGAQSGILARAMQCKKRIISSDLPSLVEQAGDYGRIDFFPAGDSAALAALLRKTASATSVEPEASSLASEMARWDRLIKQVFD</sequence>
<evidence type="ECO:0000256" key="1">
    <source>
        <dbReference type="ARBA" id="ARBA00022679"/>
    </source>
</evidence>
<dbReference type="EMBL" id="CP045725">
    <property type="protein sequence ID" value="QGF23401.1"/>
    <property type="molecule type" value="Genomic_DNA"/>
</dbReference>
<evidence type="ECO:0000259" key="2">
    <source>
        <dbReference type="Pfam" id="PF00534"/>
    </source>
</evidence>
<dbReference type="SUPFAM" id="SSF53756">
    <property type="entry name" value="UDP-Glycosyltransferase/glycogen phosphorylase"/>
    <property type="match status" value="1"/>
</dbReference>
<feature type="domain" description="Glycosyl transferase family 1" evidence="2">
    <location>
        <begin position="146"/>
        <end position="289"/>
    </location>
</feature>
<evidence type="ECO:0000313" key="3">
    <source>
        <dbReference type="EMBL" id="QGF23401.1"/>
    </source>
</evidence>
<dbReference type="Gene3D" id="3.40.50.2000">
    <property type="entry name" value="Glycogen Phosphorylase B"/>
    <property type="match status" value="2"/>
</dbReference>
<protein>
    <submittedName>
        <fullName evidence="3">Glycosyltransferase</fullName>
    </submittedName>
</protein>
<gene>
    <name evidence="3" type="ORF">Rai3103_06680</name>
</gene>
<dbReference type="GO" id="GO:0016757">
    <property type="term" value="F:glycosyltransferase activity"/>
    <property type="evidence" value="ECO:0007669"/>
    <property type="project" value="InterPro"/>
</dbReference>
<dbReference type="KEGG" id="rain:Rai3103_06680"/>
<dbReference type="Proteomes" id="UP000386847">
    <property type="component" value="Chromosome"/>
</dbReference>